<dbReference type="Pfam" id="PF00071">
    <property type="entry name" value="Ras"/>
    <property type="match status" value="1"/>
</dbReference>
<dbReference type="InterPro" id="IPR030697">
    <property type="entry name" value="Rab29/Rab38/Rab32"/>
</dbReference>
<evidence type="ECO:0000259" key="8">
    <source>
        <dbReference type="PROSITE" id="PS50181"/>
    </source>
</evidence>
<dbReference type="PANTHER" id="PTHR13252:SF9">
    <property type="entry name" value="F-BOX ONLY PROTEIN 28"/>
    <property type="match status" value="1"/>
</dbReference>
<feature type="compositionally biased region" description="Gly residues" evidence="7">
    <location>
        <begin position="577"/>
        <end position="590"/>
    </location>
</feature>
<dbReference type="CDD" id="cd04107">
    <property type="entry name" value="Rab32_Rab38"/>
    <property type="match status" value="1"/>
</dbReference>
<dbReference type="Gene3D" id="3.40.50.300">
    <property type="entry name" value="P-loop containing nucleotide triphosphate hydrolases"/>
    <property type="match status" value="1"/>
</dbReference>
<dbReference type="InterPro" id="IPR039719">
    <property type="entry name" value="FBXO28"/>
</dbReference>
<evidence type="ECO:0000256" key="2">
    <source>
        <dbReference type="ARBA" id="ARBA00022741"/>
    </source>
</evidence>
<accession>A0A1I8G391</accession>
<dbReference type="AlphaFoldDB" id="A0A1I8G391"/>
<dbReference type="GO" id="GO:0005802">
    <property type="term" value="C:trans-Golgi network"/>
    <property type="evidence" value="ECO:0007669"/>
    <property type="project" value="InterPro"/>
</dbReference>
<dbReference type="InterPro" id="IPR001810">
    <property type="entry name" value="F-box_dom"/>
</dbReference>
<evidence type="ECO:0000313" key="9">
    <source>
        <dbReference type="Proteomes" id="UP000095280"/>
    </source>
</evidence>
<dbReference type="SUPFAM" id="SSF52540">
    <property type="entry name" value="P-loop containing nucleoside triphosphate hydrolases"/>
    <property type="match status" value="1"/>
</dbReference>
<evidence type="ECO:0000256" key="6">
    <source>
        <dbReference type="SAM" id="Coils"/>
    </source>
</evidence>
<dbReference type="PANTHER" id="PTHR13252">
    <property type="entry name" value="F-BOX ONLY PROTEIN 28"/>
    <property type="match status" value="1"/>
</dbReference>
<dbReference type="Pfam" id="PF00646">
    <property type="entry name" value="F-box"/>
    <property type="match status" value="1"/>
</dbReference>
<dbReference type="SMART" id="SM00176">
    <property type="entry name" value="RAN"/>
    <property type="match status" value="1"/>
</dbReference>
<dbReference type="SMART" id="SM00174">
    <property type="entry name" value="RHO"/>
    <property type="match status" value="1"/>
</dbReference>
<keyword evidence="9" id="KW-1185">Reference proteome</keyword>
<dbReference type="InterPro" id="IPR001806">
    <property type="entry name" value="Small_GTPase"/>
</dbReference>
<dbReference type="Proteomes" id="UP000095280">
    <property type="component" value="Unplaced"/>
</dbReference>
<dbReference type="WBParaSite" id="maker-uti_cns_0000658-snap-gene-0.3-mRNA-1">
    <property type="protein sequence ID" value="maker-uti_cns_0000658-snap-gene-0.3-mRNA-1"/>
    <property type="gene ID" value="maker-uti_cns_0000658-snap-gene-0.3"/>
</dbReference>
<evidence type="ECO:0000256" key="7">
    <source>
        <dbReference type="SAM" id="MobiDB-lite"/>
    </source>
</evidence>
<dbReference type="GO" id="GO:0005525">
    <property type="term" value="F:GTP binding"/>
    <property type="evidence" value="ECO:0007669"/>
    <property type="project" value="UniProtKB-KW"/>
</dbReference>
<feature type="domain" description="F-box" evidence="8">
    <location>
        <begin position="29"/>
        <end position="77"/>
    </location>
</feature>
<dbReference type="GO" id="GO:0031982">
    <property type="term" value="C:vesicle"/>
    <property type="evidence" value="ECO:0007669"/>
    <property type="project" value="InterPro"/>
</dbReference>
<dbReference type="CDD" id="cd22100">
    <property type="entry name" value="F-box_FBXO28"/>
    <property type="match status" value="1"/>
</dbReference>
<dbReference type="SMART" id="SM00175">
    <property type="entry name" value="RAB"/>
    <property type="match status" value="1"/>
</dbReference>
<proteinExistence type="inferred from homology"/>
<evidence type="ECO:0000256" key="5">
    <source>
        <dbReference type="ARBA" id="ARBA00023289"/>
    </source>
</evidence>
<keyword evidence="5" id="KW-0636">Prenylation</keyword>
<dbReference type="PRINTS" id="PR00449">
    <property type="entry name" value="RASTRNSFRMNG"/>
</dbReference>
<dbReference type="PROSITE" id="PS51419">
    <property type="entry name" value="RAB"/>
    <property type="match status" value="1"/>
</dbReference>
<comment type="similarity">
    <text evidence="1">Belongs to the small GTPase superfamily. Rab family.</text>
</comment>
<keyword evidence="3" id="KW-0342">GTP-binding</keyword>
<dbReference type="InterPro" id="IPR027417">
    <property type="entry name" value="P-loop_NTPase"/>
</dbReference>
<evidence type="ECO:0000313" key="10">
    <source>
        <dbReference type="WBParaSite" id="maker-uti_cns_0000658-snap-gene-0.3-mRNA-1"/>
    </source>
</evidence>
<evidence type="ECO:0000256" key="1">
    <source>
        <dbReference type="ARBA" id="ARBA00006270"/>
    </source>
</evidence>
<dbReference type="SMART" id="SM00173">
    <property type="entry name" value="RAS"/>
    <property type="match status" value="1"/>
</dbReference>
<evidence type="ECO:0000256" key="3">
    <source>
        <dbReference type="ARBA" id="ARBA00023134"/>
    </source>
</evidence>
<keyword evidence="6" id="KW-0175">Coiled coil</keyword>
<sequence>MQSRSSNCNSNADSSSLLLEAADSSGNRMMGLFELPDLVLDKIFSYLSYATISQLRPVSRQANQLCERRLNRGFYKLERTLQDSQRFVKAKLPRRESERKQHPFSRHSEILSAVDTRVSLLGMTYVKHMQFGRCCFIPGRVLDELFRILRTVRATVEPPRAHELLHELRDLSSMAMEHFEEQIEPLVKIDAAAAAAAASQHSLPVYAAVGSASAAQPACSHSHSSSSLLSLMAAAGDQRQLSRLAAAAAASATTAAPGAVAGSNSATAGPDAAAAANDDRQCVQRLLGEILSLKATVCSNSAAVKQLRLNLASHERSSRQTINQLKTRIASLEQKLAAKSAVVEGGAETEAAAATSSSPNRKRCSTSATDGQHDRAVVTKKEHLYKILVIGDLGTGKTSIVKRYVHNFFSQNYKATIGVDFALKVLDWDERTKVRLQLWDIAGQERFGQMTRVYYKEAVGAFVVFDLTRNSSFEAVPKWKSDLDNKLVLADGSNIPCVLLANKCDCVKDGLIQSSRTQMDEFARDKGFLAWFETSAKDNIGIDDAANCLVRKILENSEKMLNDREDELRGMRLDDGAGSGAGNGTGGQSGSGFLSGSSGDKKRSCC</sequence>
<feature type="coiled-coil region" evidence="6">
    <location>
        <begin position="315"/>
        <end position="342"/>
    </location>
</feature>
<dbReference type="PROSITE" id="PS51421">
    <property type="entry name" value="RAS"/>
    <property type="match status" value="1"/>
</dbReference>
<feature type="region of interest" description="Disordered" evidence="7">
    <location>
        <begin position="350"/>
        <end position="372"/>
    </location>
</feature>
<reference evidence="10" key="1">
    <citation type="submission" date="2016-11" db="UniProtKB">
        <authorList>
            <consortium name="WormBaseParasite"/>
        </authorList>
    </citation>
    <scope>IDENTIFICATION</scope>
</reference>
<dbReference type="NCBIfam" id="TIGR00231">
    <property type="entry name" value="small_GTP"/>
    <property type="match status" value="1"/>
</dbReference>
<organism evidence="9 10">
    <name type="scientific">Macrostomum lignano</name>
    <dbReference type="NCBI Taxonomy" id="282301"/>
    <lineage>
        <taxon>Eukaryota</taxon>
        <taxon>Metazoa</taxon>
        <taxon>Spiralia</taxon>
        <taxon>Lophotrochozoa</taxon>
        <taxon>Platyhelminthes</taxon>
        <taxon>Rhabditophora</taxon>
        <taxon>Macrostomorpha</taxon>
        <taxon>Macrostomida</taxon>
        <taxon>Macrostomidae</taxon>
        <taxon>Macrostomum</taxon>
    </lineage>
</organism>
<dbReference type="GO" id="GO:0000209">
    <property type="term" value="P:protein polyubiquitination"/>
    <property type="evidence" value="ECO:0007669"/>
    <property type="project" value="TreeGrafter"/>
</dbReference>
<dbReference type="GO" id="GO:0003924">
    <property type="term" value="F:GTPase activity"/>
    <property type="evidence" value="ECO:0007669"/>
    <property type="project" value="InterPro"/>
</dbReference>
<dbReference type="PROSITE" id="PS50181">
    <property type="entry name" value="FBOX"/>
    <property type="match status" value="1"/>
</dbReference>
<dbReference type="InterPro" id="IPR005225">
    <property type="entry name" value="Small_GTP-bd"/>
</dbReference>
<dbReference type="FunFam" id="3.40.50.300:FF:000222">
    <property type="entry name" value="RAB32, member RAS oncogene family"/>
    <property type="match status" value="1"/>
</dbReference>
<keyword evidence="2" id="KW-0547">Nucleotide-binding</keyword>
<name>A0A1I8G391_9PLAT</name>
<dbReference type="GO" id="GO:0016192">
    <property type="term" value="P:vesicle-mediated transport"/>
    <property type="evidence" value="ECO:0007669"/>
    <property type="project" value="InterPro"/>
</dbReference>
<feature type="region of interest" description="Disordered" evidence="7">
    <location>
        <begin position="571"/>
        <end position="606"/>
    </location>
</feature>
<keyword evidence="4" id="KW-0449">Lipoprotein</keyword>
<dbReference type="InterPro" id="IPR036047">
    <property type="entry name" value="F-box-like_dom_sf"/>
</dbReference>
<protein>
    <submittedName>
        <fullName evidence="10">F-box domain-containing protein</fullName>
    </submittedName>
</protein>
<evidence type="ECO:0000256" key="4">
    <source>
        <dbReference type="ARBA" id="ARBA00023288"/>
    </source>
</evidence>
<dbReference type="SUPFAM" id="SSF81383">
    <property type="entry name" value="F-box domain"/>
    <property type="match status" value="1"/>
</dbReference>